<dbReference type="RefSeq" id="WP_137395998.1">
    <property type="nucleotide sequence ID" value="NZ_CP124735.1"/>
</dbReference>
<evidence type="ECO:0000313" key="5">
    <source>
        <dbReference type="Proteomes" id="UP000298664"/>
    </source>
</evidence>
<evidence type="ECO:0000313" key="4">
    <source>
        <dbReference type="EMBL" id="WHA43935.1"/>
    </source>
</evidence>
<dbReference type="EMBL" id="CP124735">
    <property type="protein sequence ID" value="WHA43935.1"/>
    <property type="molecule type" value="Genomic_DNA"/>
</dbReference>
<feature type="domain" description="NADH:flavin oxidoreductase/NADH oxidase N-terminal" evidence="3">
    <location>
        <begin position="6"/>
        <end position="336"/>
    </location>
</feature>
<dbReference type="PANTHER" id="PTHR43656:SF2">
    <property type="entry name" value="BINDING OXIDOREDUCTASE, PUTATIVE (AFU_ORTHOLOGUE AFUA_2G08260)-RELATED"/>
    <property type="match status" value="1"/>
</dbReference>
<accession>A0AAF0HFS7</accession>
<organism evidence="4 5">
    <name type="scientific">Agrobacterium larrymoorei</name>
    <dbReference type="NCBI Taxonomy" id="160699"/>
    <lineage>
        <taxon>Bacteria</taxon>
        <taxon>Pseudomonadati</taxon>
        <taxon>Pseudomonadota</taxon>
        <taxon>Alphaproteobacteria</taxon>
        <taxon>Hyphomicrobiales</taxon>
        <taxon>Rhizobiaceae</taxon>
        <taxon>Rhizobium/Agrobacterium group</taxon>
        <taxon>Agrobacterium</taxon>
    </lineage>
</organism>
<reference evidence="4" key="1">
    <citation type="submission" date="2023-05" db="EMBL/GenBank/DDBJ databases">
        <title>Complete genome sequence of Agrobacterium larrymoorei CFBP5477.</title>
        <authorList>
            <person name="Yen H.-C."/>
            <person name="Chou L."/>
            <person name="Lin Y.-C."/>
            <person name="Lai E.-M."/>
            <person name="Kuo C.-H."/>
        </authorList>
    </citation>
    <scope>NUCLEOTIDE SEQUENCE</scope>
    <source>
        <strain evidence="4">CFBP5477</strain>
        <plasmid evidence="4">pAlCFBP5477</plasmid>
    </source>
</reference>
<evidence type="ECO:0000256" key="2">
    <source>
        <dbReference type="ARBA" id="ARBA00023002"/>
    </source>
</evidence>
<dbReference type="PANTHER" id="PTHR43656">
    <property type="entry name" value="BINDING OXIDOREDUCTASE, PUTATIVE (AFU_ORTHOLOGUE AFUA_2G08260)-RELATED"/>
    <property type="match status" value="1"/>
</dbReference>
<evidence type="ECO:0000259" key="3">
    <source>
        <dbReference type="Pfam" id="PF00724"/>
    </source>
</evidence>
<keyword evidence="4" id="KW-0614">Plasmid</keyword>
<dbReference type="GO" id="GO:0010181">
    <property type="term" value="F:FMN binding"/>
    <property type="evidence" value="ECO:0007669"/>
    <property type="project" value="InterPro"/>
</dbReference>
<dbReference type="AlphaFoldDB" id="A0AAF0HFS7"/>
<dbReference type="GO" id="GO:0016491">
    <property type="term" value="F:oxidoreductase activity"/>
    <property type="evidence" value="ECO:0007669"/>
    <property type="project" value="UniProtKB-KW"/>
</dbReference>
<geneLocation type="plasmid" evidence="4 5">
    <name>pAlCFBP5477</name>
</geneLocation>
<sequence>MSTNILFQPLTLPNGAVLKNRIAKAAMEENLSNADHAPGDRLSRLYRRWAEGGAGLILTGNVMVDRNALTGPGGVILENRHQLAAFREWAKAGRHNGTHFWMQINHPGRQMRANLKQPTLAPSSVPMQLGKFSKMFAVAREMSVSDIERLRDAYIEAAVLAQEAGFTGVQIHAAHGYLLSQFLSPLTNRRADAWGGAIENRARLLLEIVKGVRERVASSFCVSVKLNSADFQRGGFDTNDALKVVEWLNKLGVDLVELSGGSYESPAMQGRTGDERTLAREAYFLEFAKEIRSVARMPVMLTGGIRRKSVAERALAEGVDVVGMATALAFRPDLPSLWQRNDAVVDVTVPAIGWKNKSLASLASRSVVDAQLHKLSRGKSPNPGISPVAALLSAQLRTACRTRRYVAWINNQNRQGGEA</sequence>
<dbReference type="Pfam" id="PF00724">
    <property type="entry name" value="Oxidored_FMN"/>
    <property type="match status" value="1"/>
</dbReference>
<evidence type="ECO:0000256" key="1">
    <source>
        <dbReference type="ARBA" id="ARBA00022630"/>
    </source>
</evidence>
<proteinExistence type="predicted"/>
<name>A0AAF0HFS7_9HYPH</name>
<keyword evidence="2" id="KW-0560">Oxidoreductase</keyword>
<protein>
    <submittedName>
        <fullName evidence="4">NADH:flavin oxidoreductase/NADH oxidase family protein</fullName>
    </submittedName>
</protein>
<gene>
    <name evidence="4" type="ORF">CFBP5477_022720</name>
</gene>
<dbReference type="CDD" id="cd04733">
    <property type="entry name" value="OYE_like_2_FMN"/>
    <property type="match status" value="1"/>
</dbReference>
<dbReference type="Gene3D" id="3.20.20.70">
    <property type="entry name" value="Aldolase class I"/>
    <property type="match status" value="1"/>
</dbReference>
<dbReference type="SUPFAM" id="SSF51395">
    <property type="entry name" value="FMN-linked oxidoreductases"/>
    <property type="match status" value="1"/>
</dbReference>
<keyword evidence="1" id="KW-0285">Flavoprotein</keyword>
<dbReference type="InterPro" id="IPR001155">
    <property type="entry name" value="OxRdtase_FMN_N"/>
</dbReference>
<dbReference type="InterPro" id="IPR051799">
    <property type="entry name" value="NADH_flavin_oxidoreductase"/>
</dbReference>
<dbReference type="InterPro" id="IPR013785">
    <property type="entry name" value="Aldolase_TIM"/>
</dbReference>
<dbReference type="Proteomes" id="UP000298664">
    <property type="component" value="Plasmid pAlCFBP5477"/>
</dbReference>